<dbReference type="GO" id="GO:0005829">
    <property type="term" value="C:cytosol"/>
    <property type="evidence" value="ECO:0007669"/>
    <property type="project" value="TreeGrafter"/>
</dbReference>
<organism evidence="3">
    <name type="scientific">uncultured Alphaproteobacteria bacterium</name>
    <dbReference type="NCBI Taxonomy" id="91750"/>
    <lineage>
        <taxon>Bacteria</taxon>
        <taxon>Pseudomonadati</taxon>
        <taxon>Pseudomonadota</taxon>
        <taxon>Alphaproteobacteria</taxon>
        <taxon>environmental samples</taxon>
    </lineage>
</organism>
<sequence>MNKDYLVGKCLVAMPNLSDERFEHSVVYLCAHNQEGAMGFVVNKQIKEFHFSDLVSQFNIGHMAPVEPIVLHKGGPLEQIRGFVLHSNDYHRDGTIAVDEKISVSSSLAVLNDIAFGAGPFYNLIALGYSSWSPKQLESEIIANSWLVADATPELLFKTPDDEKWQRAIDEFGFNVHDICLRTGRA</sequence>
<dbReference type="Gene3D" id="3.40.1740.10">
    <property type="entry name" value="VC0467-like"/>
    <property type="match status" value="1"/>
</dbReference>
<dbReference type="InterPro" id="IPR003774">
    <property type="entry name" value="AlgH-like"/>
</dbReference>
<evidence type="ECO:0000256" key="2">
    <source>
        <dbReference type="HAMAP-Rule" id="MF_00758"/>
    </source>
</evidence>
<protein>
    <recommendedName>
        <fullName evidence="2">UPF0301 protein PlAlph_1030</fullName>
    </recommendedName>
</protein>
<evidence type="ECO:0000256" key="1">
    <source>
        <dbReference type="ARBA" id="ARBA00009600"/>
    </source>
</evidence>
<dbReference type="Pfam" id="PF02622">
    <property type="entry name" value="DUF179"/>
    <property type="match status" value="1"/>
</dbReference>
<dbReference type="HAMAP" id="MF_00758">
    <property type="entry name" value="UPF0301"/>
    <property type="match status" value="1"/>
</dbReference>
<proteinExistence type="inferred from homology"/>
<gene>
    <name evidence="3" type="ORF">PlAlph_1030</name>
</gene>
<dbReference type="PANTHER" id="PTHR30327">
    <property type="entry name" value="UNCHARACTERIZED PROTEIN YQGE"/>
    <property type="match status" value="1"/>
</dbReference>
<dbReference type="SUPFAM" id="SSF143456">
    <property type="entry name" value="VC0467-like"/>
    <property type="match status" value="1"/>
</dbReference>
<evidence type="ECO:0000313" key="3">
    <source>
        <dbReference type="EMBL" id="QIM10349.1"/>
    </source>
</evidence>
<dbReference type="AlphaFoldDB" id="A0A6G8F243"/>
<comment type="similarity">
    <text evidence="1 2">Belongs to the UPF0301 (AlgH) family.</text>
</comment>
<name>A0A6G8F243_9PROT</name>
<dbReference type="PANTHER" id="PTHR30327:SF1">
    <property type="entry name" value="UPF0301 PROTEIN YQGE"/>
    <property type="match status" value="1"/>
</dbReference>
<dbReference type="EMBL" id="MN990728">
    <property type="protein sequence ID" value="QIM10349.1"/>
    <property type="molecule type" value="Genomic_DNA"/>
</dbReference>
<reference evidence="3" key="1">
    <citation type="journal article" date="2020" name="J. ISSAAS">
        <title>Lactobacilli and other gastrointestinal microbiota of Peromyscus leucopus, reservoir host for agents of Lyme disease and other zoonoses in North America.</title>
        <authorList>
            <person name="Milovic A."/>
            <person name="Bassam K."/>
            <person name="Shao H."/>
            <person name="Chatzistamou I."/>
            <person name="Tufts D.M."/>
            <person name="Diuk-Wasser M."/>
            <person name="Barbour A.G."/>
        </authorList>
    </citation>
    <scope>NUCLEOTIDE SEQUENCE</scope>
    <source>
        <strain evidence="3">LL90</strain>
    </source>
</reference>
<accession>A0A6G8F243</accession>